<evidence type="ECO:0000313" key="5">
    <source>
        <dbReference type="Proteomes" id="UP000317169"/>
    </source>
</evidence>
<dbReference type="SUPFAM" id="SSF69318">
    <property type="entry name" value="Integrin alpha N-terminal domain"/>
    <property type="match status" value="1"/>
</dbReference>
<protein>
    <submittedName>
        <fullName evidence="4">T9SS type A sorting domain-containing protein</fullName>
    </submittedName>
</protein>
<dbReference type="RefSeq" id="WP_141422237.1">
    <property type="nucleotide sequence ID" value="NZ_VIAR01000010.1"/>
</dbReference>
<comment type="caution">
    <text evidence="4">The sequence shown here is derived from an EMBL/GenBank/DDBJ whole genome shotgun (WGS) entry which is preliminary data.</text>
</comment>
<dbReference type="InterPro" id="IPR028994">
    <property type="entry name" value="Integrin_alpha_N"/>
</dbReference>
<evidence type="ECO:0000259" key="3">
    <source>
        <dbReference type="Pfam" id="PF18962"/>
    </source>
</evidence>
<evidence type="ECO:0000256" key="1">
    <source>
        <dbReference type="ARBA" id="ARBA00022729"/>
    </source>
</evidence>
<dbReference type="InterPro" id="IPR026444">
    <property type="entry name" value="Secre_tail"/>
</dbReference>
<dbReference type="Pfam" id="PF13517">
    <property type="entry name" value="FG-GAP_3"/>
    <property type="match status" value="2"/>
</dbReference>
<dbReference type="EMBL" id="VIAR01000010">
    <property type="protein sequence ID" value="TQD36999.1"/>
    <property type="molecule type" value="Genomic_DNA"/>
</dbReference>
<keyword evidence="1 2" id="KW-0732">Signal</keyword>
<dbReference type="Gene3D" id="2.130.10.130">
    <property type="entry name" value="Integrin alpha, N-terminal"/>
    <property type="match status" value="1"/>
</dbReference>
<reference evidence="4 5" key="1">
    <citation type="submission" date="2019-06" db="EMBL/GenBank/DDBJ databases">
        <title>Flavibacter putida gen. nov., sp. nov., a novel marine bacterium of the family Flavobacteriaceae isolated from coastal seawater.</title>
        <authorList>
            <person name="Feng X."/>
        </authorList>
    </citation>
    <scope>NUCLEOTIDE SEQUENCE [LARGE SCALE GENOMIC DNA]</scope>
    <source>
        <strain evidence="4 5">PLHSN227</strain>
    </source>
</reference>
<feature type="domain" description="Secretion system C-terminal sorting" evidence="3">
    <location>
        <begin position="377"/>
        <end position="441"/>
    </location>
</feature>
<dbReference type="NCBIfam" id="TIGR04183">
    <property type="entry name" value="Por_Secre_tail"/>
    <property type="match status" value="1"/>
</dbReference>
<dbReference type="PANTHER" id="PTHR44103">
    <property type="entry name" value="PROPROTEIN CONVERTASE P"/>
    <property type="match status" value="1"/>
</dbReference>
<name>A0A507ZII7_9FLAO</name>
<feature type="chain" id="PRO_5021293251" evidence="2">
    <location>
        <begin position="19"/>
        <end position="449"/>
    </location>
</feature>
<dbReference type="InterPro" id="IPR013517">
    <property type="entry name" value="FG-GAP"/>
</dbReference>
<dbReference type="OrthoDB" id="9816120at2"/>
<gene>
    <name evidence="4" type="ORF">FKR84_10355</name>
</gene>
<keyword evidence="5" id="KW-1185">Reference proteome</keyword>
<dbReference type="Pfam" id="PF18962">
    <property type="entry name" value="Por_Secre_tail"/>
    <property type="match status" value="1"/>
</dbReference>
<evidence type="ECO:0000313" key="4">
    <source>
        <dbReference type="EMBL" id="TQD36999.1"/>
    </source>
</evidence>
<dbReference type="PANTHER" id="PTHR44103:SF1">
    <property type="entry name" value="PROPROTEIN CONVERTASE P"/>
    <property type="match status" value="1"/>
</dbReference>
<sequence length="449" mass="49465">MKLLLFFLTVLASTTCYAQFNPIQLIDNDVTSGGIKHIYASDLNNDGLKEVIVAKAYNFDNITVYQNQGNGNFTENIIGTLSEAEYVTSADLNENGFQDLIALMQSNGNLVWYPNTNGNFGSAIAIDNEASFGKSIVTADFNNDSHTDLVVIWQHAINFYENDGLGNFTKDAILTTTTSPTILECWTLTKADINNDGNIDVITGETIGGVIYINDGNANFTPQTFTNGSHSTITSLDFFDANNDTFLDAVLHRATGDISLYLNAGNNLMNFNFHADLMEVNSSLALQSADVNNDGNVDLYMAFNGKPRVFLNDGNLSFANEIILDDNETIFVNEVLVTNLDNAMQQAFIWSGANTTLAYQTYGNLAVENFMHSESTLFPNPATEFIQLKQEQSQFVKASIFTVDGKLVKREFALKPANKIDVSFLSPGLYILKTSTDSGKNNYLKFIKE</sequence>
<dbReference type="Proteomes" id="UP000317169">
    <property type="component" value="Unassembled WGS sequence"/>
</dbReference>
<dbReference type="AlphaFoldDB" id="A0A507ZII7"/>
<proteinExistence type="predicted"/>
<feature type="signal peptide" evidence="2">
    <location>
        <begin position="1"/>
        <end position="18"/>
    </location>
</feature>
<evidence type="ECO:0000256" key="2">
    <source>
        <dbReference type="SAM" id="SignalP"/>
    </source>
</evidence>
<accession>A0A507ZII7</accession>
<organism evidence="4 5">
    <name type="scientific">Haloflavibacter putidus</name>
    <dbReference type="NCBI Taxonomy" id="2576776"/>
    <lineage>
        <taxon>Bacteria</taxon>
        <taxon>Pseudomonadati</taxon>
        <taxon>Bacteroidota</taxon>
        <taxon>Flavobacteriia</taxon>
        <taxon>Flavobacteriales</taxon>
        <taxon>Flavobacteriaceae</taxon>
        <taxon>Haloflavibacter</taxon>
    </lineage>
</organism>